<reference evidence="1 2" key="1">
    <citation type="submission" date="2019-07" db="EMBL/GenBank/DDBJ databases">
        <title>WGS assembly of Gossypium tomentosum.</title>
        <authorList>
            <person name="Chen Z.J."/>
            <person name="Sreedasyam A."/>
            <person name="Ando A."/>
            <person name="Song Q."/>
            <person name="De L."/>
            <person name="Hulse-Kemp A."/>
            <person name="Ding M."/>
            <person name="Ye W."/>
            <person name="Kirkbride R."/>
            <person name="Jenkins J."/>
            <person name="Plott C."/>
            <person name="Lovell J."/>
            <person name="Lin Y.-M."/>
            <person name="Vaughn R."/>
            <person name="Liu B."/>
            <person name="Li W."/>
            <person name="Simpson S."/>
            <person name="Scheffler B."/>
            <person name="Saski C."/>
            <person name="Grover C."/>
            <person name="Hu G."/>
            <person name="Conover J."/>
            <person name="Carlson J."/>
            <person name="Shu S."/>
            <person name="Boston L."/>
            <person name="Williams M."/>
            <person name="Peterson D."/>
            <person name="Mcgee K."/>
            <person name="Jones D."/>
            <person name="Wendel J."/>
            <person name="Stelly D."/>
            <person name="Grimwood J."/>
            <person name="Schmutz J."/>
        </authorList>
    </citation>
    <scope>NUCLEOTIDE SEQUENCE [LARGE SCALE GENOMIC DNA]</scope>
    <source>
        <strain evidence="1">7179.01</strain>
    </source>
</reference>
<organism evidence="1 2">
    <name type="scientific">Gossypium tomentosum</name>
    <name type="common">Hawaiian cotton</name>
    <name type="synonym">Gossypium sandvicense</name>
    <dbReference type="NCBI Taxonomy" id="34277"/>
    <lineage>
        <taxon>Eukaryota</taxon>
        <taxon>Viridiplantae</taxon>
        <taxon>Streptophyta</taxon>
        <taxon>Embryophyta</taxon>
        <taxon>Tracheophyta</taxon>
        <taxon>Spermatophyta</taxon>
        <taxon>Magnoliopsida</taxon>
        <taxon>eudicotyledons</taxon>
        <taxon>Gunneridae</taxon>
        <taxon>Pentapetalae</taxon>
        <taxon>rosids</taxon>
        <taxon>malvids</taxon>
        <taxon>Malvales</taxon>
        <taxon>Malvaceae</taxon>
        <taxon>Malvoideae</taxon>
        <taxon>Gossypium</taxon>
    </lineage>
</organism>
<dbReference type="Proteomes" id="UP000322667">
    <property type="component" value="Chromosome D05"/>
</dbReference>
<proteinExistence type="predicted"/>
<evidence type="ECO:0000313" key="2">
    <source>
        <dbReference type="Proteomes" id="UP000322667"/>
    </source>
</evidence>
<protein>
    <submittedName>
        <fullName evidence="1">Uncharacterized protein</fullName>
    </submittedName>
</protein>
<name>A0A5D2KVG6_GOSTO</name>
<sequence length="92" mass="9881">MTGGRRCAKETFQPRFFGVLKDPTFFGLKDQERAPLALLLGPIPTTGKGTPTTGLEGLFQARYPWPTMVAEGVQGGWRLGADLGAAHLGFFG</sequence>
<dbReference type="EMBL" id="CM017627">
    <property type="protein sequence ID" value="TYH70692.1"/>
    <property type="molecule type" value="Genomic_DNA"/>
</dbReference>
<evidence type="ECO:0000313" key="1">
    <source>
        <dbReference type="EMBL" id="TYH70692.1"/>
    </source>
</evidence>
<accession>A0A5D2KVG6</accession>
<gene>
    <name evidence="1" type="ORF">ES332_D05G134100v1</name>
</gene>
<keyword evidence="2" id="KW-1185">Reference proteome</keyword>
<dbReference type="AlphaFoldDB" id="A0A5D2KVG6"/>